<comment type="caution">
    <text evidence="3">The sequence shown here is derived from an EMBL/GenBank/DDBJ whole genome shotgun (WGS) entry which is preliminary data.</text>
</comment>
<dbReference type="Proteomes" id="UP000588586">
    <property type="component" value="Unassembled WGS sequence"/>
</dbReference>
<dbReference type="EMBL" id="JABEPQ010000004">
    <property type="protein sequence ID" value="NNM47753.1"/>
    <property type="molecule type" value="Genomic_DNA"/>
</dbReference>
<keyword evidence="4" id="KW-1185">Reference proteome</keyword>
<accession>A0A849HM60</accession>
<dbReference type="InterPro" id="IPR054353">
    <property type="entry name" value="IstA-like_C"/>
</dbReference>
<dbReference type="NCBIfam" id="NF033546">
    <property type="entry name" value="transpos_IS21"/>
    <property type="match status" value="1"/>
</dbReference>
<dbReference type="SUPFAM" id="SSF53098">
    <property type="entry name" value="Ribonuclease H-like"/>
    <property type="match status" value="1"/>
</dbReference>
<protein>
    <submittedName>
        <fullName evidence="3">IS21 family transposase</fullName>
    </submittedName>
</protein>
<dbReference type="PROSITE" id="PS50994">
    <property type="entry name" value="INTEGRASE"/>
    <property type="match status" value="1"/>
</dbReference>
<proteinExistence type="inferred from homology"/>
<organism evidence="3 4">
    <name type="scientific">Knoellia koreensis</name>
    <dbReference type="NCBI Taxonomy" id="2730921"/>
    <lineage>
        <taxon>Bacteria</taxon>
        <taxon>Bacillati</taxon>
        <taxon>Actinomycetota</taxon>
        <taxon>Actinomycetes</taxon>
        <taxon>Micrococcales</taxon>
        <taxon>Intrasporangiaceae</taxon>
        <taxon>Knoellia</taxon>
    </lineage>
</organism>
<dbReference type="PANTHER" id="PTHR35004">
    <property type="entry name" value="TRANSPOSASE RV3428C-RELATED"/>
    <property type="match status" value="1"/>
</dbReference>
<dbReference type="PANTHER" id="PTHR35004:SF8">
    <property type="entry name" value="TRANSPOSASE RV3428C-RELATED"/>
    <property type="match status" value="1"/>
</dbReference>
<dbReference type="GO" id="GO:0003676">
    <property type="term" value="F:nucleic acid binding"/>
    <property type="evidence" value="ECO:0007669"/>
    <property type="project" value="InterPro"/>
</dbReference>
<feature type="domain" description="Integrase catalytic" evidence="2">
    <location>
        <begin position="103"/>
        <end position="289"/>
    </location>
</feature>
<dbReference type="Gene3D" id="3.30.420.10">
    <property type="entry name" value="Ribonuclease H-like superfamily/Ribonuclease H"/>
    <property type="match status" value="1"/>
</dbReference>
<dbReference type="InterPro" id="IPR001584">
    <property type="entry name" value="Integrase_cat-core"/>
</dbReference>
<dbReference type="AlphaFoldDB" id="A0A849HM60"/>
<evidence type="ECO:0000259" key="2">
    <source>
        <dbReference type="PROSITE" id="PS50994"/>
    </source>
</evidence>
<dbReference type="GO" id="GO:0015074">
    <property type="term" value="P:DNA integration"/>
    <property type="evidence" value="ECO:0007669"/>
    <property type="project" value="InterPro"/>
</dbReference>
<evidence type="ECO:0000256" key="1">
    <source>
        <dbReference type="ARBA" id="ARBA00009277"/>
    </source>
</evidence>
<dbReference type="InterPro" id="IPR012337">
    <property type="entry name" value="RNaseH-like_sf"/>
</dbReference>
<name>A0A849HM60_9MICO</name>
<reference evidence="3 4" key="1">
    <citation type="submission" date="2020-04" db="EMBL/GenBank/DDBJ databases">
        <title>Knoellia sp. isolate from air conditioner.</title>
        <authorList>
            <person name="Chea S."/>
            <person name="Kim D.-U."/>
        </authorList>
    </citation>
    <scope>NUCLEOTIDE SEQUENCE [LARGE SCALE GENOMIC DNA]</scope>
    <source>
        <strain evidence="3 4">DB2414S</strain>
    </source>
</reference>
<evidence type="ECO:0000313" key="4">
    <source>
        <dbReference type="Proteomes" id="UP000588586"/>
    </source>
</evidence>
<dbReference type="RefSeq" id="WP_171244860.1">
    <property type="nucleotide sequence ID" value="NZ_JABEPQ010000004.1"/>
</dbReference>
<dbReference type="Pfam" id="PF22483">
    <property type="entry name" value="Mu-transpos_C_2"/>
    <property type="match status" value="1"/>
</dbReference>
<dbReference type="InterPro" id="IPR036397">
    <property type="entry name" value="RNaseH_sf"/>
</dbReference>
<comment type="similarity">
    <text evidence="1">Belongs to the transposase IS21/IS408/IS1162 family.</text>
</comment>
<sequence>MLSVEDWAEIRRLHRAEGMPIKVIARTLGIARNTVRAALAADGPPRYERTPTGSAVDAFEPRIREQLRAVPTMPATVIAERVGWTRGLTVFTERVRELRPAYLPPDPASRTMYEAGELAQFDFWFPPIELPVGYGQSRPPKQLPVMTTVSGYSRFAGATLIPSREAPDLYAGWWRLLSEQLLAVPRTLVWDGEGAVGRWRARAPELTGACQGFRGVLGAAVYICKPADPEAKGMLERFHDYLERSFLPGRTFTGPTDFNTQLAGFLLKANARRMRVLGCRPDDRVGADRAAMLALPPVPPEVGWRATTRLPRDHYIRLDSNDYSVHPSVIGRRVEVHADLQRVWVTCEGTVVADHARVWAWHQTITDFEHAVAAKLLRRGRADLLRPIPELPTGQQVEVRSLDTYDAAFGLDDQLDELDGQLDGTVG</sequence>
<evidence type="ECO:0000313" key="3">
    <source>
        <dbReference type="EMBL" id="NNM47753.1"/>
    </source>
</evidence>
<gene>
    <name evidence="3" type="ORF">HJG52_17315</name>
</gene>